<evidence type="ECO:0000313" key="2">
    <source>
        <dbReference type="Proteomes" id="UP001306950"/>
    </source>
</evidence>
<keyword evidence="2" id="KW-1185">Reference proteome</keyword>
<gene>
    <name evidence="1" type="ORF">V3851_13455</name>
</gene>
<evidence type="ECO:0008006" key="3">
    <source>
        <dbReference type="Google" id="ProtNLM"/>
    </source>
</evidence>
<organism evidence="1 2">
    <name type="scientific">Paenibacillus haidiansis</name>
    <dbReference type="NCBI Taxonomy" id="1574488"/>
    <lineage>
        <taxon>Bacteria</taxon>
        <taxon>Bacillati</taxon>
        <taxon>Bacillota</taxon>
        <taxon>Bacilli</taxon>
        <taxon>Bacillales</taxon>
        <taxon>Paenibacillaceae</taxon>
        <taxon>Paenibacillus</taxon>
    </lineage>
</organism>
<accession>A0ABU7VU61</accession>
<evidence type="ECO:0000313" key="1">
    <source>
        <dbReference type="EMBL" id="MEF2966843.1"/>
    </source>
</evidence>
<name>A0ABU7VU61_9BACL</name>
<dbReference type="EMBL" id="JAZHPZ010000006">
    <property type="protein sequence ID" value="MEF2966843.1"/>
    <property type="molecule type" value="Genomic_DNA"/>
</dbReference>
<reference evidence="1 2" key="1">
    <citation type="submission" date="2024-02" db="EMBL/GenBank/DDBJ databases">
        <title>A nitrogen-fixing paenibacillus bacterium.</title>
        <authorList>
            <person name="Zhang W.L."/>
            <person name="Chen S.F."/>
        </authorList>
    </citation>
    <scope>NUCLEOTIDE SEQUENCE [LARGE SCALE GENOMIC DNA]</scope>
    <source>
        <strain evidence="1 2">M1</strain>
    </source>
</reference>
<protein>
    <recommendedName>
        <fullName evidence="3">DUF4224 domain-containing protein</fullName>
    </recommendedName>
</protein>
<dbReference type="Proteomes" id="UP001306950">
    <property type="component" value="Unassembled WGS sequence"/>
</dbReference>
<comment type="caution">
    <text evidence="1">The sequence shown here is derived from an EMBL/GenBank/DDBJ whole genome shotgun (WGS) entry which is preliminary data.</text>
</comment>
<proteinExistence type="predicted"/>
<dbReference type="RefSeq" id="WP_331847068.1">
    <property type="nucleotide sequence ID" value="NZ_JAZHPZ010000006.1"/>
</dbReference>
<sequence length="66" mass="7886">MKSPHYYTSKEVQQLLGLGTLRTAQLRIKSMNEELQARGYWVERGKVPRKFFHERYPYITEEVISP</sequence>